<evidence type="ECO:0000313" key="7">
    <source>
        <dbReference type="Proteomes" id="UP000702964"/>
    </source>
</evidence>
<feature type="domain" description="Nitroreductase" evidence="5">
    <location>
        <begin position="233"/>
        <end position="278"/>
    </location>
</feature>
<protein>
    <recommendedName>
        <fullName evidence="2">3-oxoacyl-[acyl-carrier-protein] reductase</fullName>
        <ecNumber evidence="2">1.1.1.100</ecNumber>
    </recommendedName>
</protein>
<dbReference type="InterPro" id="IPR020904">
    <property type="entry name" value="Sc_DH/Rdtase_CS"/>
</dbReference>
<dbReference type="FunFam" id="3.40.50.720:FF:000084">
    <property type="entry name" value="Short-chain dehydrogenase reductase"/>
    <property type="match status" value="1"/>
</dbReference>
<dbReference type="Gene3D" id="3.40.109.10">
    <property type="entry name" value="NADH Oxidase"/>
    <property type="match status" value="1"/>
</dbReference>
<reference evidence="6" key="2">
    <citation type="submission" date="2020-02" db="EMBL/GenBank/DDBJ databases">
        <authorList>
            <person name="Studholme D.J."/>
        </authorList>
    </citation>
    <scope>NUCLEOTIDE SEQUENCE</scope>
    <source>
        <strain evidence="6">00238/432</strain>
    </source>
</reference>
<dbReference type="InterPro" id="IPR000415">
    <property type="entry name" value="Nitroreductase-like"/>
</dbReference>
<comment type="similarity">
    <text evidence="1 4">Belongs to the short-chain dehydrogenases/reductases (SDR) family.</text>
</comment>
<dbReference type="Pfam" id="PF00881">
    <property type="entry name" value="Nitroreductase"/>
    <property type="match status" value="1"/>
</dbReference>
<dbReference type="InterPro" id="IPR050259">
    <property type="entry name" value="SDR"/>
</dbReference>
<dbReference type="GO" id="GO:0032787">
    <property type="term" value="P:monocarboxylic acid metabolic process"/>
    <property type="evidence" value="ECO:0007669"/>
    <property type="project" value="UniProtKB-ARBA"/>
</dbReference>
<dbReference type="AlphaFoldDB" id="A0A8J4SXR8"/>
<evidence type="ECO:0000256" key="3">
    <source>
        <dbReference type="ARBA" id="ARBA00048508"/>
    </source>
</evidence>
<dbReference type="SUPFAM" id="SSF55469">
    <property type="entry name" value="FMN-dependent nitroreductase-like"/>
    <property type="match status" value="1"/>
</dbReference>
<evidence type="ECO:0000313" key="6">
    <source>
        <dbReference type="EMBL" id="KAF4326307.1"/>
    </source>
</evidence>
<dbReference type="InterPro" id="IPR029479">
    <property type="entry name" value="Nitroreductase"/>
</dbReference>
<dbReference type="SUPFAM" id="SSF51735">
    <property type="entry name" value="NAD(P)-binding Rossmann-fold domains"/>
    <property type="match status" value="1"/>
</dbReference>
<organism evidence="6 7">
    <name type="scientific">Phytophthora kernoviae 00238/432</name>
    <dbReference type="NCBI Taxonomy" id="1284355"/>
    <lineage>
        <taxon>Eukaryota</taxon>
        <taxon>Sar</taxon>
        <taxon>Stramenopiles</taxon>
        <taxon>Oomycota</taxon>
        <taxon>Peronosporomycetes</taxon>
        <taxon>Peronosporales</taxon>
        <taxon>Peronosporaceae</taxon>
        <taxon>Phytophthora</taxon>
    </lineage>
</organism>
<dbReference type="Gene3D" id="3.40.50.720">
    <property type="entry name" value="NAD(P)-binding Rossmann-like Domain"/>
    <property type="match status" value="1"/>
</dbReference>
<dbReference type="InterPro" id="IPR002347">
    <property type="entry name" value="SDR_fam"/>
</dbReference>
<dbReference type="PROSITE" id="PS00061">
    <property type="entry name" value="ADH_SHORT"/>
    <property type="match status" value="1"/>
</dbReference>
<proteinExistence type="inferred from homology"/>
<accession>A0A8J4SXR8</accession>
<dbReference type="Pfam" id="PF00106">
    <property type="entry name" value="adh_short"/>
    <property type="match status" value="1"/>
</dbReference>
<evidence type="ECO:0000256" key="4">
    <source>
        <dbReference type="RuleBase" id="RU000363"/>
    </source>
</evidence>
<dbReference type="Proteomes" id="UP000702964">
    <property type="component" value="Unassembled WGS sequence"/>
</dbReference>
<dbReference type="InterPro" id="IPR036291">
    <property type="entry name" value="NAD(P)-bd_dom_sf"/>
</dbReference>
<evidence type="ECO:0000259" key="5">
    <source>
        <dbReference type="Pfam" id="PF00881"/>
    </source>
</evidence>
<evidence type="ECO:0000256" key="2">
    <source>
        <dbReference type="ARBA" id="ARBA00012948"/>
    </source>
</evidence>
<dbReference type="PANTHER" id="PTHR42879">
    <property type="entry name" value="3-OXOACYL-(ACYL-CARRIER-PROTEIN) REDUCTASE"/>
    <property type="match status" value="1"/>
</dbReference>
<sequence length="303" mass="33495">MALRFGKEKANVLINYYSSNQNIQPLIEEIKSYGGQAIGVKGDVSKEEDVKELVQAAHEHFGSLDIMINNAGIENEVPSEELSLKDWKRVIDVNLTGAFLGSKEAVNYMLEHDIKGRIINISSVHEVIPWPHFLHYAASKGGVKMMTETLALEFAPKGIRVNSIAPGAINTPINAVKFANPKLRTSVEDLVPLGYIGKPEEIAAAANLKFIDKVRIKSRSVNRCTLCNIPNVSMQLMLVARAKGYDTVSMGGYDKQKFKEAFRISERYIPIMLIAIGKAAKPGHPTVRLAVDDVAFFNEMPNE</sequence>
<comment type="catalytic activity">
    <reaction evidence="3">
        <text>a (3R)-hydroxyacyl-[ACP] + NADP(+) = a 3-oxoacyl-[ACP] + NADPH + H(+)</text>
        <dbReference type="Rhea" id="RHEA:17397"/>
        <dbReference type="Rhea" id="RHEA-COMP:9916"/>
        <dbReference type="Rhea" id="RHEA-COMP:9945"/>
        <dbReference type="ChEBI" id="CHEBI:15378"/>
        <dbReference type="ChEBI" id="CHEBI:57783"/>
        <dbReference type="ChEBI" id="CHEBI:58349"/>
        <dbReference type="ChEBI" id="CHEBI:78776"/>
        <dbReference type="ChEBI" id="CHEBI:78827"/>
        <dbReference type="EC" id="1.1.1.100"/>
    </reaction>
</comment>
<reference evidence="6" key="1">
    <citation type="journal article" date="2015" name="Genom Data">
        <title>Draft genome sequences of Phytophthora kernoviae and Phytophthora ramorum lineage EU2 from Scotland.</title>
        <authorList>
            <person name="Sambles C."/>
            <person name="Schlenzig A."/>
            <person name="O'Neill P."/>
            <person name="Grant M."/>
            <person name="Studholme D.J."/>
        </authorList>
    </citation>
    <scope>NUCLEOTIDE SEQUENCE</scope>
    <source>
        <strain evidence="6">00238/432</strain>
    </source>
</reference>
<dbReference type="PRINTS" id="PR00081">
    <property type="entry name" value="GDHRDH"/>
</dbReference>
<evidence type="ECO:0000256" key="1">
    <source>
        <dbReference type="ARBA" id="ARBA00006484"/>
    </source>
</evidence>
<dbReference type="PANTHER" id="PTHR42879:SF2">
    <property type="entry name" value="3-OXOACYL-[ACYL-CARRIER-PROTEIN] REDUCTASE FABG"/>
    <property type="match status" value="1"/>
</dbReference>
<dbReference type="EC" id="1.1.1.100" evidence="2"/>
<dbReference type="EMBL" id="AOFI03000001">
    <property type="protein sequence ID" value="KAF4326307.1"/>
    <property type="molecule type" value="Genomic_DNA"/>
</dbReference>
<gene>
    <name evidence="6" type="ORF">G195_000144</name>
</gene>
<name>A0A8J4SXR8_9STRA</name>
<dbReference type="PRINTS" id="PR00080">
    <property type="entry name" value="SDRFAMILY"/>
</dbReference>
<dbReference type="GO" id="GO:0004316">
    <property type="term" value="F:3-oxoacyl-[acyl-carrier-protein] reductase (NADPH) activity"/>
    <property type="evidence" value="ECO:0007669"/>
    <property type="project" value="UniProtKB-EC"/>
</dbReference>
<comment type="caution">
    <text evidence="6">The sequence shown here is derived from an EMBL/GenBank/DDBJ whole genome shotgun (WGS) entry which is preliminary data.</text>
</comment>